<dbReference type="RefSeq" id="WP_030136150.1">
    <property type="nucleotide sequence ID" value="NZ_JAKNRE010000005.1"/>
</dbReference>
<feature type="domain" description="NAD-dependent epimerase/dehydratase" evidence="1">
    <location>
        <begin position="7"/>
        <end position="213"/>
    </location>
</feature>
<dbReference type="GO" id="GO:0004029">
    <property type="term" value="F:aldehyde dehydrogenase (NAD+) activity"/>
    <property type="evidence" value="ECO:0007669"/>
    <property type="project" value="TreeGrafter"/>
</dbReference>
<protein>
    <submittedName>
        <fullName evidence="2">Dihydroflavonol-4-reductase family protein</fullName>
    </submittedName>
</protein>
<dbReference type="InterPro" id="IPR001509">
    <property type="entry name" value="Epimerase_deHydtase"/>
</dbReference>
<dbReference type="InterPro" id="IPR051783">
    <property type="entry name" value="NAD(P)-dependent_oxidoreduct"/>
</dbReference>
<reference evidence="2" key="1">
    <citation type="submission" date="2014-05" db="EMBL/GenBank/DDBJ databases">
        <authorList>
            <person name="Urmite Genomes"/>
        </authorList>
    </citation>
    <scope>NUCLEOTIDE SEQUENCE</scope>
    <source>
        <strain evidence="2">DSM 44074</strain>
    </source>
</reference>
<dbReference type="PANTHER" id="PTHR48079:SF6">
    <property type="entry name" value="NAD(P)-BINDING DOMAIN-CONTAINING PROTEIN-RELATED"/>
    <property type="match status" value="1"/>
</dbReference>
<dbReference type="InterPro" id="IPR036291">
    <property type="entry name" value="NAD(P)-bd_dom_sf"/>
</dbReference>
<evidence type="ECO:0000313" key="2">
    <source>
        <dbReference type="EMBL" id="CDQ45813.1"/>
    </source>
</evidence>
<gene>
    <name evidence="2" type="ORF">BN1047_03713</name>
</gene>
<dbReference type="Pfam" id="PF01370">
    <property type="entry name" value="Epimerase"/>
    <property type="match status" value="1"/>
</dbReference>
<reference evidence="2" key="2">
    <citation type="submission" date="2015-09" db="EMBL/GenBank/DDBJ databases">
        <title>Draft genome sequence of Mycobacterium neoaurum DSM 44074.</title>
        <authorList>
            <person name="Croce O."/>
            <person name="Robert C."/>
            <person name="Raoult D."/>
            <person name="Drancourt M."/>
        </authorList>
    </citation>
    <scope>NUCLEOTIDE SEQUENCE</scope>
    <source>
        <strain evidence="2">DSM 44074</strain>
    </source>
</reference>
<evidence type="ECO:0000259" key="1">
    <source>
        <dbReference type="Pfam" id="PF01370"/>
    </source>
</evidence>
<proteinExistence type="predicted"/>
<accession>A0AAV2WP69</accession>
<sequence length="317" mass="34491">MDRDLHVVIGASGATGSVIVRELHRAGRRVRAVNRSGRMSLPDGVEVAGADATDPAQMREVCAGAAVVYNCVNPPFLQWRETFPAAVDGILAGAVAAEATLVYADNTWMYGRVTAPMTENTPYRPVSNLGVLRAWLADRILAAHQRGDVRAVIGRAGELFGPRVESTIGRNVFGAAQRGRTVHWLGALDLSLTPLYIDDFARGLIMLGEREEALGQVWHIPHADPMTARQFIGLITEAAGRPVRIMAHGSRTARALGFVSPIARAGAEIIYQFEQHFVVDGSRFVRTFGQLPTDHGDAIRATLDWYRTHPGSLRLGR</sequence>
<organism evidence="2 3">
    <name type="scientific">Mycolicibacterium neoaurum</name>
    <name type="common">Mycobacterium neoaurum</name>
    <dbReference type="NCBI Taxonomy" id="1795"/>
    <lineage>
        <taxon>Bacteria</taxon>
        <taxon>Bacillati</taxon>
        <taxon>Actinomycetota</taxon>
        <taxon>Actinomycetes</taxon>
        <taxon>Mycobacteriales</taxon>
        <taxon>Mycobacteriaceae</taxon>
        <taxon>Mycolicibacterium</taxon>
    </lineage>
</organism>
<dbReference type="Proteomes" id="UP000028864">
    <property type="component" value="Unassembled WGS sequence"/>
</dbReference>
<dbReference type="PANTHER" id="PTHR48079">
    <property type="entry name" value="PROTEIN YEEZ"/>
    <property type="match status" value="1"/>
</dbReference>
<dbReference type="AlphaFoldDB" id="A0AAV2WP69"/>
<dbReference type="SUPFAM" id="SSF51735">
    <property type="entry name" value="NAD(P)-binding Rossmann-fold domains"/>
    <property type="match status" value="1"/>
</dbReference>
<dbReference type="EMBL" id="LK021339">
    <property type="protein sequence ID" value="CDQ45813.1"/>
    <property type="molecule type" value="Genomic_DNA"/>
</dbReference>
<evidence type="ECO:0000313" key="3">
    <source>
        <dbReference type="Proteomes" id="UP000028864"/>
    </source>
</evidence>
<dbReference type="Gene3D" id="3.40.50.720">
    <property type="entry name" value="NAD(P)-binding Rossmann-like Domain"/>
    <property type="match status" value="1"/>
</dbReference>
<dbReference type="GO" id="GO:0005737">
    <property type="term" value="C:cytoplasm"/>
    <property type="evidence" value="ECO:0007669"/>
    <property type="project" value="TreeGrafter"/>
</dbReference>
<name>A0AAV2WP69_MYCNE</name>